<feature type="domain" description="HTH luxR-type" evidence="4">
    <location>
        <begin position="169"/>
        <end position="234"/>
    </location>
</feature>
<dbReference type="Gene3D" id="1.10.10.10">
    <property type="entry name" value="Winged helix-like DNA-binding domain superfamily/Winged helix DNA-binding domain"/>
    <property type="match status" value="1"/>
</dbReference>
<gene>
    <name evidence="5" type="ORF">KUV31_07730</name>
</gene>
<comment type="caution">
    <text evidence="5">The sequence shown here is derived from an EMBL/GenBank/DDBJ whole genome shotgun (WGS) entry which is preliminary data.</text>
</comment>
<dbReference type="InterPro" id="IPR016032">
    <property type="entry name" value="Sig_transdc_resp-reg_C-effctor"/>
</dbReference>
<protein>
    <submittedName>
        <fullName evidence="5">LuxR C-terminal-related transcriptional regulator</fullName>
    </submittedName>
</protein>
<dbReference type="InterPro" id="IPR000792">
    <property type="entry name" value="Tscrpt_reg_LuxR_C"/>
</dbReference>
<dbReference type="InterPro" id="IPR036388">
    <property type="entry name" value="WH-like_DNA-bd_sf"/>
</dbReference>
<dbReference type="InterPro" id="IPR036693">
    <property type="entry name" value="TF_LuxR_autoind-bd_dom_sf"/>
</dbReference>
<dbReference type="PROSITE" id="PS50043">
    <property type="entry name" value="HTH_LUXR_2"/>
    <property type="match status" value="1"/>
</dbReference>
<dbReference type="CDD" id="cd06170">
    <property type="entry name" value="LuxR_C_like"/>
    <property type="match status" value="1"/>
</dbReference>
<dbReference type="SUPFAM" id="SSF46894">
    <property type="entry name" value="C-terminal effector domain of the bipartite response regulators"/>
    <property type="match status" value="1"/>
</dbReference>
<dbReference type="RefSeq" id="WP_222405114.1">
    <property type="nucleotide sequence ID" value="NZ_JAHVKP010000001.1"/>
</dbReference>
<keyword evidence="2" id="KW-0238">DNA-binding</keyword>
<proteinExistence type="predicted"/>
<dbReference type="InterPro" id="IPR005143">
    <property type="entry name" value="TF_LuxR_autoind-bd_dom"/>
</dbReference>
<dbReference type="PANTHER" id="PTHR44688">
    <property type="entry name" value="DNA-BINDING TRANSCRIPTIONAL ACTIVATOR DEVR_DOSR"/>
    <property type="match status" value="1"/>
</dbReference>
<evidence type="ECO:0000313" key="6">
    <source>
        <dbReference type="Proteomes" id="UP000824927"/>
    </source>
</evidence>
<organism evidence="5 6">
    <name type="scientific">Qipengyuania aquimaris</name>
    <dbReference type="NCBI Taxonomy" id="255984"/>
    <lineage>
        <taxon>Bacteria</taxon>
        <taxon>Pseudomonadati</taxon>
        <taxon>Pseudomonadota</taxon>
        <taxon>Alphaproteobacteria</taxon>
        <taxon>Sphingomonadales</taxon>
        <taxon>Erythrobacteraceae</taxon>
        <taxon>Qipengyuania</taxon>
    </lineage>
</organism>
<dbReference type="GO" id="GO:0006355">
    <property type="term" value="P:regulation of DNA-templated transcription"/>
    <property type="evidence" value="ECO:0007669"/>
    <property type="project" value="InterPro"/>
</dbReference>
<keyword evidence="3" id="KW-0804">Transcription</keyword>
<evidence type="ECO:0000259" key="4">
    <source>
        <dbReference type="PROSITE" id="PS50043"/>
    </source>
</evidence>
<dbReference type="EMBL" id="JAHVKP010000001">
    <property type="protein sequence ID" value="MBY6218228.1"/>
    <property type="molecule type" value="Genomic_DNA"/>
</dbReference>
<reference evidence="5" key="1">
    <citation type="submission" date="2021-06" db="EMBL/GenBank/DDBJ databases">
        <title>50 bacteria genomes isolated from Dapeng, Shenzhen, China.</title>
        <authorList>
            <person name="Zheng W."/>
            <person name="Yu S."/>
            <person name="Huang Y."/>
        </authorList>
    </citation>
    <scope>NUCLEOTIDE SEQUENCE</scope>
    <source>
        <strain evidence="5">DP4N28-2</strain>
    </source>
</reference>
<dbReference type="PRINTS" id="PR00038">
    <property type="entry name" value="HTHLUXR"/>
</dbReference>
<dbReference type="PANTHER" id="PTHR44688:SF16">
    <property type="entry name" value="DNA-BINDING TRANSCRIPTIONAL ACTIVATOR DEVR_DOSR"/>
    <property type="match status" value="1"/>
</dbReference>
<dbReference type="AlphaFoldDB" id="A0A9Q3XCH9"/>
<evidence type="ECO:0000256" key="2">
    <source>
        <dbReference type="ARBA" id="ARBA00023125"/>
    </source>
</evidence>
<evidence type="ECO:0000256" key="1">
    <source>
        <dbReference type="ARBA" id="ARBA00023015"/>
    </source>
</evidence>
<keyword evidence="1" id="KW-0805">Transcription regulation</keyword>
<dbReference type="SMART" id="SM00421">
    <property type="entry name" value="HTH_LUXR"/>
    <property type="match status" value="1"/>
</dbReference>
<dbReference type="SUPFAM" id="SSF75516">
    <property type="entry name" value="Pheromone-binding domain of LuxR-like quorum-sensing transcription factors"/>
    <property type="match status" value="1"/>
</dbReference>
<evidence type="ECO:0000313" key="5">
    <source>
        <dbReference type="EMBL" id="MBY6218228.1"/>
    </source>
</evidence>
<dbReference type="Gene3D" id="3.30.450.80">
    <property type="entry name" value="Transcription factor LuxR-like, autoinducer-binding domain"/>
    <property type="match status" value="1"/>
</dbReference>
<dbReference type="Proteomes" id="UP000824927">
    <property type="component" value="Unassembled WGS sequence"/>
</dbReference>
<accession>A0A9Q3XCH9</accession>
<sequence>MVSVNWDPVRPGETVTSELQALASYCIEQGAKAISYHITPPFTSQVSKKSAVYHFGYDDELSKLYRDPQIMENDPIPDFVMYAGHVMTWNQIIDQIELSDKQREFLRLFREKGFIDGVACPLFGPLGRNSYFSIDFDRELSLDDEAIVRPMVDKAQSTHRRICAMIRRGEDKEIQLSPRESEIIYWIARGKTNPEMAIILGISESSVITYVRRMFKKLDATDRVTAVINGLERSLVKLD</sequence>
<dbReference type="Pfam" id="PF00196">
    <property type="entry name" value="GerE"/>
    <property type="match status" value="1"/>
</dbReference>
<dbReference type="GO" id="GO:0003677">
    <property type="term" value="F:DNA binding"/>
    <property type="evidence" value="ECO:0007669"/>
    <property type="project" value="UniProtKB-KW"/>
</dbReference>
<evidence type="ECO:0000256" key="3">
    <source>
        <dbReference type="ARBA" id="ARBA00023163"/>
    </source>
</evidence>
<dbReference type="Pfam" id="PF03472">
    <property type="entry name" value="Autoind_bind"/>
    <property type="match status" value="1"/>
</dbReference>
<name>A0A9Q3XCH9_9SPHN</name>